<gene>
    <name evidence="3" type="ORF">SAMN02745217_00057</name>
</gene>
<dbReference type="STRING" id="1121345.SAMN02745217_00057"/>
<keyword evidence="3" id="KW-0560">Oxidoreductase</keyword>
<evidence type="ECO:0000313" key="4">
    <source>
        <dbReference type="Proteomes" id="UP000184612"/>
    </source>
</evidence>
<name>A0A1M7XW88_9FIRM</name>
<dbReference type="InterPro" id="IPR037523">
    <property type="entry name" value="VOC_core"/>
</dbReference>
<dbReference type="Pfam" id="PF00903">
    <property type="entry name" value="Glyoxalase"/>
    <property type="match status" value="1"/>
</dbReference>
<evidence type="ECO:0000313" key="3">
    <source>
        <dbReference type="EMBL" id="SHO43011.1"/>
    </source>
</evidence>
<proteinExistence type="predicted"/>
<keyword evidence="3" id="KW-0223">Dioxygenase</keyword>
<accession>A0A1M7XW88</accession>
<dbReference type="CDD" id="cd06587">
    <property type="entry name" value="VOC"/>
    <property type="match status" value="1"/>
</dbReference>
<dbReference type="PROSITE" id="PS51819">
    <property type="entry name" value="VOC"/>
    <property type="match status" value="1"/>
</dbReference>
<keyword evidence="4" id="KW-1185">Reference proteome</keyword>
<protein>
    <submittedName>
        <fullName evidence="3">Catechol 2,3-dioxygenase</fullName>
    </submittedName>
</protein>
<dbReference type="PANTHER" id="PTHR43048:SF3">
    <property type="entry name" value="METHYLMALONYL-COA EPIMERASE, MITOCHONDRIAL"/>
    <property type="match status" value="1"/>
</dbReference>
<dbReference type="InterPro" id="IPR004360">
    <property type="entry name" value="Glyas_Fos-R_dOase_dom"/>
</dbReference>
<dbReference type="InterPro" id="IPR051785">
    <property type="entry name" value="MMCE/EMCE_epimerase"/>
</dbReference>
<feature type="domain" description="VOC" evidence="2">
    <location>
        <begin position="9"/>
        <end position="133"/>
    </location>
</feature>
<reference evidence="3 4" key="1">
    <citation type="submission" date="2016-12" db="EMBL/GenBank/DDBJ databases">
        <authorList>
            <person name="Song W.-J."/>
            <person name="Kurnit D.M."/>
        </authorList>
    </citation>
    <scope>NUCLEOTIDE SEQUENCE [LARGE SCALE GENOMIC DNA]</scope>
    <source>
        <strain evidence="3 4">DSM 12503</strain>
    </source>
</reference>
<sequence length="136" mass="15765">MRGAAMITGIDHFTINVLDQEQSDIFYSKILHFEKLETIDMGDSCITYYSLPGRIRLELINYYTKEPKSANTQKTLGCFRHLAFEVDNLNSYHDMFLRYNVPVIMPPTLMDKLHCRGMLIQDPNGVELELVEKSDK</sequence>
<dbReference type="GO" id="GO:0046872">
    <property type="term" value="F:metal ion binding"/>
    <property type="evidence" value="ECO:0007669"/>
    <property type="project" value="UniProtKB-KW"/>
</dbReference>
<dbReference type="EMBL" id="FRFD01000003">
    <property type="protein sequence ID" value="SHO43011.1"/>
    <property type="molecule type" value="Genomic_DNA"/>
</dbReference>
<organism evidence="3 4">
    <name type="scientific">Anaerocolumna xylanovorans DSM 12503</name>
    <dbReference type="NCBI Taxonomy" id="1121345"/>
    <lineage>
        <taxon>Bacteria</taxon>
        <taxon>Bacillati</taxon>
        <taxon>Bacillota</taxon>
        <taxon>Clostridia</taxon>
        <taxon>Lachnospirales</taxon>
        <taxon>Lachnospiraceae</taxon>
        <taxon>Anaerocolumna</taxon>
    </lineage>
</organism>
<dbReference type="SUPFAM" id="SSF54593">
    <property type="entry name" value="Glyoxalase/Bleomycin resistance protein/Dihydroxybiphenyl dioxygenase"/>
    <property type="match status" value="1"/>
</dbReference>
<dbReference type="PANTHER" id="PTHR43048">
    <property type="entry name" value="METHYLMALONYL-COA EPIMERASE"/>
    <property type="match status" value="1"/>
</dbReference>
<dbReference type="Gene3D" id="3.10.180.10">
    <property type="entry name" value="2,3-Dihydroxybiphenyl 1,2-Dioxygenase, domain 1"/>
    <property type="match status" value="1"/>
</dbReference>
<evidence type="ECO:0000259" key="2">
    <source>
        <dbReference type="PROSITE" id="PS51819"/>
    </source>
</evidence>
<dbReference type="GO" id="GO:0051213">
    <property type="term" value="F:dioxygenase activity"/>
    <property type="evidence" value="ECO:0007669"/>
    <property type="project" value="UniProtKB-KW"/>
</dbReference>
<evidence type="ECO:0000256" key="1">
    <source>
        <dbReference type="ARBA" id="ARBA00022723"/>
    </source>
</evidence>
<dbReference type="GO" id="GO:0004493">
    <property type="term" value="F:methylmalonyl-CoA epimerase activity"/>
    <property type="evidence" value="ECO:0007669"/>
    <property type="project" value="TreeGrafter"/>
</dbReference>
<dbReference type="InterPro" id="IPR029068">
    <property type="entry name" value="Glyas_Bleomycin-R_OHBP_Dase"/>
</dbReference>
<dbReference type="AlphaFoldDB" id="A0A1M7XW88"/>
<dbReference type="GO" id="GO:0046491">
    <property type="term" value="P:L-methylmalonyl-CoA metabolic process"/>
    <property type="evidence" value="ECO:0007669"/>
    <property type="project" value="TreeGrafter"/>
</dbReference>
<dbReference type="Proteomes" id="UP000184612">
    <property type="component" value="Unassembled WGS sequence"/>
</dbReference>
<keyword evidence="1" id="KW-0479">Metal-binding</keyword>